<evidence type="ECO:0000313" key="2">
    <source>
        <dbReference type="Proteomes" id="UP000004245"/>
    </source>
</evidence>
<keyword evidence="2" id="KW-1185">Reference proteome</keyword>
<accession>E9T5I6</accession>
<comment type="caution">
    <text evidence="1">The sequence shown here is derived from an EMBL/GenBank/DDBJ whole genome shotgun (WGS) entry which is preliminary data.</text>
</comment>
<organism evidence="1 2">
    <name type="scientific">Prescottella equi ATCC 33707</name>
    <dbReference type="NCBI Taxonomy" id="525370"/>
    <lineage>
        <taxon>Bacteria</taxon>
        <taxon>Bacillati</taxon>
        <taxon>Actinomycetota</taxon>
        <taxon>Actinomycetes</taxon>
        <taxon>Mycobacteriales</taxon>
        <taxon>Nocardiaceae</taxon>
        <taxon>Prescottella</taxon>
    </lineage>
</organism>
<gene>
    <name evidence="1" type="ORF">HMPREF0724_13814</name>
</gene>
<dbReference type="AlphaFoldDB" id="E9T5I6"/>
<dbReference type="HOGENOM" id="CLU_3295605_0_0_11"/>
<dbReference type="Proteomes" id="UP000004245">
    <property type="component" value="Unassembled WGS sequence"/>
</dbReference>
<name>E9T5I6_RHOHA</name>
<proteinExistence type="predicted"/>
<protein>
    <submittedName>
        <fullName evidence="1">Uncharacterized protein</fullName>
    </submittedName>
</protein>
<dbReference type="EMBL" id="ADNW02000018">
    <property type="protein sequence ID" value="EGD22596.1"/>
    <property type="molecule type" value="Genomic_DNA"/>
</dbReference>
<sequence length="40" mass="4724">MIRVVRSRRRPGHLQSLGGRLLARPHRVRTRIESWVPPLL</sequence>
<evidence type="ECO:0000313" key="1">
    <source>
        <dbReference type="EMBL" id="EGD22596.1"/>
    </source>
</evidence>
<reference evidence="1" key="1">
    <citation type="submission" date="2011-01" db="EMBL/GenBank/DDBJ databases">
        <authorList>
            <person name="Muzny D."/>
            <person name="Qin X."/>
            <person name="Buhay C."/>
            <person name="Dugan-Rocha S."/>
            <person name="Ding Y."/>
            <person name="Chen G."/>
            <person name="Hawes A."/>
            <person name="Holder M."/>
            <person name="Jhangiani S."/>
            <person name="Johnson A."/>
            <person name="Khan Z."/>
            <person name="Li Z."/>
            <person name="Liu W."/>
            <person name="Liu X."/>
            <person name="Perez L."/>
            <person name="Shen H."/>
            <person name="Wang Q."/>
            <person name="Watt J."/>
            <person name="Xi L."/>
            <person name="Xin Y."/>
            <person name="Zhou J."/>
            <person name="Deng J."/>
            <person name="Jiang H."/>
            <person name="Liu Y."/>
            <person name="Qu J."/>
            <person name="Song X.-Z."/>
            <person name="Zhang L."/>
            <person name="Villasana D."/>
            <person name="Johnson A."/>
            <person name="Liu J."/>
            <person name="Liyanage D."/>
            <person name="Lorensuhewa L."/>
            <person name="Robinson T."/>
            <person name="Song A."/>
            <person name="Song B.-B."/>
            <person name="Dinh H."/>
            <person name="Thornton R."/>
            <person name="Coyle M."/>
            <person name="Francisco L."/>
            <person name="Jackson L."/>
            <person name="Javaid M."/>
            <person name="Korchina V."/>
            <person name="Kovar C."/>
            <person name="Mata R."/>
            <person name="Mathew T."/>
            <person name="Ngo R."/>
            <person name="Nguyen L."/>
            <person name="Nguyen N."/>
            <person name="Okwuonu G."/>
            <person name="Ongeri F."/>
            <person name="Pham C."/>
            <person name="Simmons D."/>
            <person name="Wilczek-Boney K."/>
            <person name="Hale W."/>
            <person name="Jakkamsetti A."/>
            <person name="Pham P."/>
            <person name="Ruth R."/>
            <person name="San Lucas F."/>
            <person name="Warren J."/>
            <person name="Zhang J."/>
            <person name="Zhao Z."/>
            <person name="Zhou C."/>
            <person name="Zhu D."/>
            <person name="Lee S."/>
            <person name="Bess C."/>
            <person name="Blankenburg K."/>
            <person name="Forbes L."/>
            <person name="Fu Q."/>
            <person name="Gubbala S."/>
            <person name="Hirani K."/>
            <person name="Jayaseelan J.C."/>
            <person name="Lara F."/>
            <person name="Munidasa M."/>
            <person name="Palculict T."/>
            <person name="Patil S."/>
            <person name="Pu L.-L."/>
            <person name="Saada N."/>
            <person name="Tang L."/>
            <person name="Weissenberger G."/>
            <person name="Zhu Y."/>
            <person name="Hemphill L."/>
            <person name="Shang Y."/>
            <person name="Youmans B."/>
            <person name="Ayvaz T."/>
            <person name="Ross M."/>
            <person name="Santibanez J."/>
            <person name="Aqrawi P."/>
            <person name="Gross S."/>
            <person name="Joshi V."/>
            <person name="Fowler G."/>
            <person name="Nazareth L."/>
            <person name="Reid J."/>
            <person name="Worley K."/>
            <person name="Petrosino J."/>
            <person name="Highlander S."/>
            <person name="Gibbs R."/>
        </authorList>
    </citation>
    <scope>NUCLEOTIDE SEQUENCE [LARGE SCALE GENOMIC DNA]</scope>
    <source>
        <strain evidence="1">ATCC 33707</strain>
    </source>
</reference>